<proteinExistence type="predicted"/>
<keyword evidence="2" id="KW-1185">Reference proteome</keyword>
<sequence>MAIRKNRRVKTELNDNTWLSSFRQITDVETLHELVQLGSLLTQITLIETGEDNIVWTRNAAGGTEPKSHRKMSELETEKSWRPHTKKSCAFLKKDAEPFIFRHKSQRCRKQEVSNRLNLWALHDPLRVVFSRINEAYVELSNETRINGDEVMLRMYRRLQGGAAVALHLVKDV</sequence>
<name>A2Y852_ORYSI</name>
<evidence type="ECO:0000313" key="2">
    <source>
        <dbReference type="Proteomes" id="UP000007015"/>
    </source>
</evidence>
<dbReference type="EMBL" id="CM000130">
    <property type="protein sequence ID" value="EAY99262.1"/>
    <property type="molecule type" value="Genomic_DNA"/>
</dbReference>
<gene>
    <name evidence="1" type="ORF">OsI_21226</name>
</gene>
<accession>A2Y852</accession>
<dbReference type="HOGENOM" id="CLU_1550085_0_0_1"/>
<organism evidence="1 2">
    <name type="scientific">Oryza sativa subsp. indica</name>
    <name type="common">Rice</name>
    <dbReference type="NCBI Taxonomy" id="39946"/>
    <lineage>
        <taxon>Eukaryota</taxon>
        <taxon>Viridiplantae</taxon>
        <taxon>Streptophyta</taxon>
        <taxon>Embryophyta</taxon>
        <taxon>Tracheophyta</taxon>
        <taxon>Spermatophyta</taxon>
        <taxon>Magnoliopsida</taxon>
        <taxon>Liliopsida</taxon>
        <taxon>Poales</taxon>
        <taxon>Poaceae</taxon>
        <taxon>BOP clade</taxon>
        <taxon>Oryzoideae</taxon>
        <taxon>Oryzeae</taxon>
        <taxon>Oryzinae</taxon>
        <taxon>Oryza</taxon>
        <taxon>Oryza sativa</taxon>
    </lineage>
</organism>
<protein>
    <submittedName>
        <fullName evidence="1">Uncharacterized protein</fullName>
    </submittedName>
</protein>
<dbReference type="AlphaFoldDB" id="A2Y852"/>
<evidence type="ECO:0000313" key="1">
    <source>
        <dbReference type="EMBL" id="EAY99262.1"/>
    </source>
</evidence>
<dbReference type="Proteomes" id="UP000007015">
    <property type="component" value="Chromosome 5"/>
</dbReference>
<dbReference type="Gramene" id="BGIOSGA017446-TA">
    <property type="protein sequence ID" value="BGIOSGA017446-PA"/>
    <property type="gene ID" value="BGIOSGA017446"/>
</dbReference>
<reference evidence="1 2" key="1">
    <citation type="journal article" date="2005" name="PLoS Biol.">
        <title>The genomes of Oryza sativa: a history of duplications.</title>
        <authorList>
            <person name="Yu J."/>
            <person name="Wang J."/>
            <person name="Lin W."/>
            <person name="Li S."/>
            <person name="Li H."/>
            <person name="Zhou J."/>
            <person name="Ni P."/>
            <person name="Dong W."/>
            <person name="Hu S."/>
            <person name="Zeng C."/>
            <person name="Zhang J."/>
            <person name="Zhang Y."/>
            <person name="Li R."/>
            <person name="Xu Z."/>
            <person name="Li S."/>
            <person name="Li X."/>
            <person name="Zheng H."/>
            <person name="Cong L."/>
            <person name="Lin L."/>
            <person name="Yin J."/>
            <person name="Geng J."/>
            <person name="Li G."/>
            <person name="Shi J."/>
            <person name="Liu J."/>
            <person name="Lv H."/>
            <person name="Li J."/>
            <person name="Wang J."/>
            <person name="Deng Y."/>
            <person name="Ran L."/>
            <person name="Shi X."/>
            <person name="Wang X."/>
            <person name="Wu Q."/>
            <person name="Li C."/>
            <person name="Ren X."/>
            <person name="Wang J."/>
            <person name="Wang X."/>
            <person name="Li D."/>
            <person name="Liu D."/>
            <person name="Zhang X."/>
            <person name="Ji Z."/>
            <person name="Zhao W."/>
            <person name="Sun Y."/>
            <person name="Zhang Z."/>
            <person name="Bao J."/>
            <person name="Han Y."/>
            <person name="Dong L."/>
            <person name="Ji J."/>
            <person name="Chen P."/>
            <person name="Wu S."/>
            <person name="Liu J."/>
            <person name="Xiao Y."/>
            <person name="Bu D."/>
            <person name="Tan J."/>
            <person name="Yang L."/>
            <person name="Ye C."/>
            <person name="Zhang J."/>
            <person name="Xu J."/>
            <person name="Zhou Y."/>
            <person name="Yu Y."/>
            <person name="Zhang B."/>
            <person name="Zhuang S."/>
            <person name="Wei H."/>
            <person name="Liu B."/>
            <person name="Lei M."/>
            <person name="Yu H."/>
            <person name="Li Y."/>
            <person name="Xu H."/>
            <person name="Wei S."/>
            <person name="He X."/>
            <person name="Fang L."/>
            <person name="Zhang Z."/>
            <person name="Zhang Y."/>
            <person name="Huang X."/>
            <person name="Su Z."/>
            <person name="Tong W."/>
            <person name="Li J."/>
            <person name="Tong Z."/>
            <person name="Li S."/>
            <person name="Ye J."/>
            <person name="Wang L."/>
            <person name="Fang L."/>
            <person name="Lei T."/>
            <person name="Chen C."/>
            <person name="Chen H."/>
            <person name="Xu Z."/>
            <person name="Li H."/>
            <person name="Huang H."/>
            <person name="Zhang F."/>
            <person name="Xu H."/>
            <person name="Li N."/>
            <person name="Zhao C."/>
            <person name="Li S."/>
            <person name="Dong L."/>
            <person name="Huang Y."/>
            <person name="Li L."/>
            <person name="Xi Y."/>
            <person name="Qi Q."/>
            <person name="Li W."/>
            <person name="Zhang B."/>
            <person name="Hu W."/>
            <person name="Zhang Y."/>
            <person name="Tian X."/>
            <person name="Jiao Y."/>
            <person name="Liang X."/>
            <person name="Jin J."/>
            <person name="Gao L."/>
            <person name="Zheng W."/>
            <person name="Hao B."/>
            <person name="Liu S."/>
            <person name="Wang W."/>
            <person name="Yuan L."/>
            <person name="Cao M."/>
            <person name="McDermott J."/>
            <person name="Samudrala R."/>
            <person name="Wang J."/>
            <person name="Wong G.K."/>
            <person name="Yang H."/>
        </authorList>
    </citation>
    <scope>NUCLEOTIDE SEQUENCE [LARGE SCALE GENOMIC DNA]</scope>
    <source>
        <strain evidence="2">cv. 93-11</strain>
    </source>
</reference>